<feature type="transmembrane region" description="Helical" evidence="2">
    <location>
        <begin position="423"/>
        <end position="443"/>
    </location>
</feature>
<keyword evidence="2" id="KW-1133">Transmembrane helix</keyword>
<evidence type="ECO:0000313" key="4">
    <source>
        <dbReference type="Proteomes" id="UP000631535"/>
    </source>
</evidence>
<protein>
    <recommendedName>
        <fullName evidence="5">MFS transporter</fullName>
    </recommendedName>
</protein>
<feature type="transmembrane region" description="Helical" evidence="2">
    <location>
        <begin position="87"/>
        <end position="109"/>
    </location>
</feature>
<feature type="transmembrane region" description="Helical" evidence="2">
    <location>
        <begin position="388"/>
        <end position="411"/>
    </location>
</feature>
<comment type="caution">
    <text evidence="3">The sequence shown here is derived from an EMBL/GenBank/DDBJ whole genome shotgun (WGS) entry which is preliminary data.</text>
</comment>
<dbReference type="EMBL" id="BMMP01000009">
    <property type="protein sequence ID" value="GGO50379.1"/>
    <property type="molecule type" value="Genomic_DNA"/>
</dbReference>
<keyword evidence="2" id="KW-0472">Membrane</keyword>
<name>A0ABQ2MDF1_9ACTN</name>
<gene>
    <name evidence="3" type="ORF">GCM10012287_29960</name>
</gene>
<evidence type="ECO:0000256" key="2">
    <source>
        <dbReference type="SAM" id="Phobius"/>
    </source>
</evidence>
<feature type="compositionally biased region" description="Basic and acidic residues" evidence="1">
    <location>
        <begin position="224"/>
        <end position="238"/>
    </location>
</feature>
<feature type="transmembrane region" description="Helical" evidence="2">
    <location>
        <begin position="299"/>
        <end position="321"/>
    </location>
</feature>
<dbReference type="Pfam" id="PF07690">
    <property type="entry name" value="MFS_1"/>
    <property type="match status" value="1"/>
</dbReference>
<dbReference type="PANTHER" id="PTHR23542:SF1">
    <property type="entry name" value="MAJOR FACILITATOR SUPERFAMILY (MFS) PROFILE DOMAIN-CONTAINING PROTEIN"/>
    <property type="match status" value="1"/>
</dbReference>
<accession>A0ABQ2MDF1</accession>
<dbReference type="Gene3D" id="1.20.1250.20">
    <property type="entry name" value="MFS general substrate transporter like domains"/>
    <property type="match status" value="2"/>
</dbReference>
<evidence type="ECO:0000313" key="3">
    <source>
        <dbReference type="EMBL" id="GGO50379.1"/>
    </source>
</evidence>
<feature type="transmembrane region" description="Helical" evidence="2">
    <location>
        <begin position="55"/>
        <end position="75"/>
    </location>
</feature>
<keyword evidence="2" id="KW-0812">Transmembrane</keyword>
<dbReference type="SUPFAM" id="SSF103473">
    <property type="entry name" value="MFS general substrate transporter"/>
    <property type="match status" value="2"/>
</dbReference>
<feature type="transmembrane region" description="Helical" evidence="2">
    <location>
        <begin position="449"/>
        <end position="472"/>
    </location>
</feature>
<feature type="region of interest" description="Disordered" evidence="1">
    <location>
        <begin position="204"/>
        <end position="288"/>
    </location>
</feature>
<dbReference type="RefSeq" id="WP_229711902.1">
    <property type="nucleotide sequence ID" value="NZ_BMMP01000009.1"/>
</dbReference>
<feature type="compositionally biased region" description="Basic and acidic residues" evidence="1">
    <location>
        <begin position="255"/>
        <end position="266"/>
    </location>
</feature>
<dbReference type="InterPro" id="IPR036259">
    <property type="entry name" value="MFS_trans_sf"/>
</dbReference>
<feature type="transmembrane region" description="Helical" evidence="2">
    <location>
        <begin position="333"/>
        <end position="352"/>
    </location>
</feature>
<dbReference type="Proteomes" id="UP000631535">
    <property type="component" value="Unassembled WGS sequence"/>
</dbReference>
<feature type="compositionally biased region" description="Low complexity" evidence="1">
    <location>
        <begin position="269"/>
        <end position="282"/>
    </location>
</feature>
<reference evidence="4" key="1">
    <citation type="journal article" date="2019" name="Int. J. Syst. Evol. Microbiol.">
        <title>The Global Catalogue of Microorganisms (GCM) 10K type strain sequencing project: providing services to taxonomists for standard genome sequencing and annotation.</title>
        <authorList>
            <consortium name="The Broad Institute Genomics Platform"/>
            <consortium name="The Broad Institute Genome Sequencing Center for Infectious Disease"/>
            <person name="Wu L."/>
            <person name="Ma J."/>
        </authorList>
    </citation>
    <scope>NUCLEOTIDE SEQUENCE [LARGE SCALE GENOMIC DNA]</scope>
    <source>
        <strain evidence="4">CGMCC 4.7178</strain>
    </source>
</reference>
<feature type="transmembrane region" description="Helical" evidence="2">
    <location>
        <begin position="182"/>
        <end position="201"/>
    </location>
</feature>
<proteinExistence type="predicted"/>
<evidence type="ECO:0000256" key="1">
    <source>
        <dbReference type="SAM" id="MobiDB-lite"/>
    </source>
</evidence>
<dbReference type="InterPro" id="IPR011701">
    <property type="entry name" value="MFS"/>
</dbReference>
<feature type="transmembrane region" description="Helical" evidence="2">
    <location>
        <begin position="364"/>
        <end position="382"/>
    </location>
</feature>
<feature type="compositionally biased region" description="Polar residues" evidence="1">
    <location>
        <begin position="204"/>
        <end position="220"/>
    </location>
</feature>
<dbReference type="PANTHER" id="PTHR23542">
    <property type="match status" value="1"/>
</dbReference>
<sequence>MTSPATPAGERRPGYRELLRTPGAWRFVIPGFLARQPIAMLGIGTVLLVEHTTGSYGVAGTVTAVSGVSMALIAPQSGKLTDRFGQGAVLVPAVLLHALTVSLLIVLALRDAPLWALFAAAIPAGATTPPISPMVRARWSSSLDGSSPLTTTAAAFESVTDEFTFIVGPVLTTALCTTVHPAAGLVAEALLILGGGLFFAAQRSTQPPRARGQNTGNAKSKANIRRDSAARTRTDSATRPDGGGRSGSATYTDGSLDRPLDGRDAADSAPEGAAPQAEPATARTDDGERSALAVPGVRVLIPALLGIGSVFGGMQVSIAAVTQFAGRPELNGVLYGIFATGNTLAAVAVGTIRWRRSAQARLLIAYPLLVLATVTLATAAQLTPWLTLLGALGLVAGLSVAPSMITGFTLVDLLVPAAVRTEAFTWLTGAVALGQAAGSMAAGQLTDGFGAGAGFLASAAGTGLALAALVIFRRRLAGRHGGRGSPGGVGHRAPATVD</sequence>
<keyword evidence="4" id="KW-1185">Reference proteome</keyword>
<evidence type="ECO:0008006" key="5">
    <source>
        <dbReference type="Google" id="ProtNLM"/>
    </source>
</evidence>
<organism evidence="3 4">
    <name type="scientific">Streptomyces daqingensis</name>
    <dbReference type="NCBI Taxonomy" id="1472640"/>
    <lineage>
        <taxon>Bacteria</taxon>
        <taxon>Bacillati</taxon>
        <taxon>Actinomycetota</taxon>
        <taxon>Actinomycetes</taxon>
        <taxon>Kitasatosporales</taxon>
        <taxon>Streptomycetaceae</taxon>
        <taxon>Streptomyces</taxon>
    </lineage>
</organism>
<feature type="transmembrane region" description="Helical" evidence="2">
    <location>
        <begin position="27"/>
        <end position="49"/>
    </location>
</feature>